<evidence type="ECO:0008006" key="5">
    <source>
        <dbReference type="Google" id="ProtNLM"/>
    </source>
</evidence>
<evidence type="ECO:0000313" key="3">
    <source>
        <dbReference type="EMBL" id="EQB51298.1"/>
    </source>
</evidence>
<gene>
    <name evidence="3" type="ORF">CGLO_09169</name>
</gene>
<feature type="chain" id="PRO_5004578944" description="Protein kinase domain-containing protein" evidence="2">
    <location>
        <begin position="19"/>
        <end position="614"/>
    </location>
</feature>
<sequence>MRLQFFAALITLLSGVLADSHDYCACQQWSNGPVDHVATAKVAARACFGYVWGPSEHLADSQTTWNAHSPGPRFEGRYLQNMIKRWRIDGDDFYNRCREAGAGDSTCFGCSDLQMVLRPFLNPGAPHTTGVYPEPQGTDSRGRTFDDYVAEHPGNFDPNTFNRFDDNEMAVLEVVDILSGGMAYGRQIILCKAISTPVSNEGRSPMPVFSEKHQYVVAVAEDAALYDDPFWADNYLCRKAALLQRLHRRTKTGLGTANPDYYGTWILETSDNAEEFPGGKRYVGIILMEYLEGRTIEELCTREPAPKEEVGDLIAPSVPISIIAADGTEHVLDVTHTEVRNHIAKQIMHGVVDMLHVGIHRHAYAADVMVVFRRGGEILDKPQAVLINFLVGTVRSTLDNSDDPYQQLTRPLHPFDRFTHNDFEDFDGWYDTNWRAENRVRLDAWMLKQFGLLNEPLYLRRYSSWDEIKDRTKLCLWRLFRALKLIANKKARDFVVHSLPPVPQPDSQHTLVLRPRSRINFAMSQRQPVIGISQAMTPMRTVTIQPPDDATYLRSFVQKNFEEKAKQIVDQMLQDHPRLADATSEYADSSSDEDESDHEWHSEPSEISEMEEGD</sequence>
<comment type="caution">
    <text evidence="3">The sequence shown here is derived from an EMBL/GenBank/DDBJ whole genome shotgun (WGS) entry which is preliminary data.</text>
</comment>
<proteinExistence type="predicted"/>
<name>T0KEB4_COLGC</name>
<dbReference type="EMBL" id="AMYD01001854">
    <property type="protein sequence ID" value="EQB51298.1"/>
    <property type="molecule type" value="Genomic_DNA"/>
</dbReference>
<dbReference type="AlphaFoldDB" id="T0KEB4"/>
<feature type="signal peptide" evidence="2">
    <location>
        <begin position="1"/>
        <end position="18"/>
    </location>
</feature>
<organism evidence="3 4">
    <name type="scientific">Colletotrichum gloeosporioides (strain Cg-14)</name>
    <name type="common">Anthracnose fungus</name>
    <name type="synonym">Glomerella cingulata</name>
    <dbReference type="NCBI Taxonomy" id="1237896"/>
    <lineage>
        <taxon>Eukaryota</taxon>
        <taxon>Fungi</taxon>
        <taxon>Dikarya</taxon>
        <taxon>Ascomycota</taxon>
        <taxon>Pezizomycotina</taxon>
        <taxon>Sordariomycetes</taxon>
        <taxon>Hypocreomycetidae</taxon>
        <taxon>Glomerellales</taxon>
        <taxon>Glomerellaceae</taxon>
        <taxon>Colletotrichum</taxon>
        <taxon>Colletotrichum gloeosporioides species complex</taxon>
    </lineage>
</organism>
<dbReference type="eggNOG" id="ENOG502SYWT">
    <property type="taxonomic scope" value="Eukaryota"/>
</dbReference>
<protein>
    <recommendedName>
        <fullName evidence="5">Protein kinase domain-containing protein</fullName>
    </recommendedName>
</protein>
<dbReference type="OrthoDB" id="4817336at2759"/>
<feature type="region of interest" description="Disordered" evidence="1">
    <location>
        <begin position="574"/>
        <end position="614"/>
    </location>
</feature>
<reference evidence="4" key="1">
    <citation type="journal article" date="2013" name="Mol. Plant Microbe Interact.">
        <title>Global aspects of pacC regulation of pathogenicity genes in Colletotrichum gloeosporioides as revealed by transcriptome analysis.</title>
        <authorList>
            <person name="Alkan N."/>
            <person name="Meng X."/>
            <person name="Friedlander G."/>
            <person name="Reuveni E."/>
            <person name="Sukno S."/>
            <person name="Sherman A."/>
            <person name="Thon M."/>
            <person name="Fluhr R."/>
            <person name="Prusky D."/>
        </authorList>
    </citation>
    <scope>NUCLEOTIDE SEQUENCE [LARGE SCALE GENOMIC DNA]</scope>
    <source>
        <strain evidence="4">Cg-14</strain>
    </source>
</reference>
<dbReference type="HOGENOM" id="CLU_444808_0_0_1"/>
<evidence type="ECO:0000313" key="4">
    <source>
        <dbReference type="Proteomes" id="UP000015530"/>
    </source>
</evidence>
<accession>T0KEB4</accession>
<evidence type="ECO:0000256" key="1">
    <source>
        <dbReference type="SAM" id="MobiDB-lite"/>
    </source>
</evidence>
<evidence type="ECO:0000256" key="2">
    <source>
        <dbReference type="SAM" id="SignalP"/>
    </source>
</evidence>
<dbReference type="Proteomes" id="UP000015530">
    <property type="component" value="Unassembled WGS sequence"/>
</dbReference>
<keyword evidence="2" id="KW-0732">Signal</keyword>